<comment type="function">
    <text evidence="1">Central component in molecular interactions underlying sperm crawling. Forms an extensive filament system that extends from sperm villipoda, along the leading edge of the pseudopod.</text>
</comment>
<dbReference type="SUPFAM" id="SSF49354">
    <property type="entry name" value="PapD-like"/>
    <property type="match status" value="1"/>
</dbReference>
<dbReference type="Proteomes" id="UP000024635">
    <property type="component" value="Unassembled WGS sequence"/>
</dbReference>
<reference evidence="4" key="1">
    <citation type="journal article" date="2015" name="Nat. Genet.">
        <title>The genome and transcriptome of the zoonotic hookworm Ancylostoma ceylanicum identify infection-specific gene families.</title>
        <authorList>
            <person name="Schwarz E.M."/>
            <person name="Hu Y."/>
            <person name="Antoshechkin I."/>
            <person name="Miller M.M."/>
            <person name="Sternberg P.W."/>
            <person name="Aroian R.V."/>
        </authorList>
    </citation>
    <scope>NUCLEOTIDE SEQUENCE</scope>
    <source>
        <strain evidence="4">HY135</strain>
    </source>
</reference>
<evidence type="ECO:0000256" key="1">
    <source>
        <dbReference type="RuleBase" id="RU003425"/>
    </source>
</evidence>
<evidence type="ECO:0000313" key="4">
    <source>
        <dbReference type="Proteomes" id="UP000024635"/>
    </source>
</evidence>
<dbReference type="InterPro" id="IPR000535">
    <property type="entry name" value="MSP_dom"/>
</dbReference>
<comment type="caution">
    <text evidence="3">The sequence shown here is derived from an EMBL/GenBank/DDBJ whole genome shotgun (WGS) entry which is preliminary data.</text>
</comment>
<keyword evidence="4" id="KW-1185">Reference proteome</keyword>
<dbReference type="InterPro" id="IPR013783">
    <property type="entry name" value="Ig-like_fold"/>
</dbReference>
<dbReference type="AlphaFoldDB" id="A0A016SF20"/>
<evidence type="ECO:0000313" key="3">
    <source>
        <dbReference type="EMBL" id="EYB89303.1"/>
    </source>
</evidence>
<organism evidence="3 4">
    <name type="scientific">Ancylostoma ceylanicum</name>
    <dbReference type="NCBI Taxonomy" id="53326"/>
    <lineage>
        <taxon>Eukaryota</taxon>
        <taxon>Metazoa</taxon>
        <taxon>Ecdysozoa</taxon>
        <taxon>Nematoda</taxon>
        <taxon>Chromadorea</taxon>
        <taxon>Rhabditida</taxon>
        <taxon>Rhabditina</taxon>
        <taxon>Rhabditomorpha</taxon>
        <taxon>Strongyloidea</taxon>
        <taxon>Ancylostomatidae</taxon>
        <taxon>Ancylostomatinae</taxon>
        <taxon>Ancylostoma</taxon>
    </lineage>
</organism>
<dbReference type="Pfam" id="PF00635">
    <property type="entry name" value="Motile_Sperm"/>
    <property type="match status" value="1"/>
</dbReference>
<dbReference type="Gene3D" id="2.60.40.10">
    <property type="entry name" value="Immunoglobulins"/>
    <property type="match status" value="1"/>
</dbReference>
<name>A0A016SF20_9BILA</name>
<dbReference type="InterPro" id="IPR008962">
    <property type="entry name" value="PapD-like_sf"/>
</dbReference>
<gene>
    <name evidence="3" type="primary">Acey_s0233.g3085</name>
    <name evidence="3" type="ORF">Y032_0233g3085</name>
</gene>
<keyword evidence="1" id="KW-0963">Cytoplasm</keyword>
<feature type="domain" description="MSP" evidence="2">
    <location>
        <begin position="31"/>
        <end position="147"/>
    </location>
</feature>
<evidence type="ECO:0000259" key="2">
    <source>
        <dbReference type="PROSITE" id="PS50202"/>
    </source>
</evidence>
<proteinExistence type="predicted"/>
<protein>
    <recommendedName>
        <fullName evidence="1">Major sperm protein</fullName>
    </recommendedName>
</protein>
<accession>A0A016SF20</accession>
<dbReference type="EMBL" id="JARK01001569">
    <property type="protein sequence ID" value="EYB89303.1"/>
    <property type="molecule type" value="Genomic_DNA"/>
</dbReference>
<sequence length="147" mass="15854">MIKFSSGCFISTCSTMLGGVRLNTAGSGEGSSTSVPLVFLDQTLLVFDVEQTKNASQVINISKAPKVALVSFRFQTNAPTRYIVNPNCGVLEDDKPVPVKIELVGNRYNPQHKLLLQATVIENKDDWKTVSSSESSENGCGFAPRGV</sequence>
<keyword evidence="1" id="KW-0206">Cytoskeleton</keyword>
<dbReference type="PROSITE" id="PS50202">
    <property type="entry name" value="MSP"/>
    <property type="match status" value="1"/>
</dbReference>
<dbReference type="OrthoDB" id="75724at2759"/>